<dbReference type="Proteomes" id="UP000040576">
    <property type="component" value="Unassembled WGS sequence"/>
</dbReference>
<name>A0A090IXM3_9BACI</name>
<dbReference type="EMBL" id="CCRF01000072">
    <property type="protein sequence ID" value="CEE02447.1"/>
    <property type="molecule type" value="Genomic_DNA"/>
</dbReference>
<dbReference type="PANTHER" id="PTHR13812:SF19">
    <property type="entry name" value="KETIMINE REDUCTASE MU-CRYSTALLIN"/>
    <property type="match status" value="1"/>
</dbReference>
<dbReference type="PIRSF" id="PIRSF001439">
    <property type="entry name" value="CryM"/>
    <property type="match status" value="1"/>
</dbReference>
<dbReference type="InterPro" id="IPR023401">
    <property type="entry name" value="ODC_N"/>
</dbReference>
<dbReference type="GO" id="GO:0005737">
    <property type="term" value="C:cytoplasm"/>
    <property type="evidence" value="ECO:0007669"/>
    <property type="project" value="TreeGrafter"/>
</dbReference>
<dbReference type="Gene3D" id="3.40.50.720">
    <property type="entry name" value="NAD(P)-binding Rossmann-like Domain"/>
    <property type="match status" value="1"/>
</dbReference>
<evidence type="ECO:0000313" key="1">
    <source>
        <dbReference type="EMBL" id="CEE02447.1"/>
    </source>
</evidence>
<dbReference type="Gene3D" id="3.30.1780.10">
    <property type="entry name" value="ornithine cyclodeaminase, domain 1"/>
    <property type="match status" value="1"/>
</dbReference>
<sequence>MKGVRKILFLNQSDMKKIITMKDAIDSIDEAYKLYEKKEFLMPQRMQVSNNLNTLLLMPCFINQAIGTKIVTVFPQNTPLPTLHSLVILNNPRTGEIQAIMDGSFLTGFRTGAIGGSAIRHLAAETATKLAIIGTGVQGLYQAIAACTERRMTDIYLFNRTRDKIPQFKKELQKWIGTDIRIHTVLHAEDAVKEADIIITATNSYEPVLPDKQELYKNKIVIGIGSFQKEMQEFPDALYKTAEHLFVDSEDAIKETGDIIIPLQKKLIHRDSIIHMSNYIVNKEKIILNREKSIVFKSTGMALFDIVVANFIYKKAVKKNIGIRLSFS</sequence>
<dbReference type="AlphaFoldDB" id="A0A090IXM3"/>
<gene>
    <name evidence="1" type="ORF">BT1A1_2629</name>
</gene>
<proteinExistence type="predicted"/>
<organism evidence="1 2">
    <name type="scientific">Caldibacillus thermoamylovorans</name>
    <dbReference type="NCBI Taxonomy" id="35841"/>
    <lineage>
        <taxon>Bacteria</taxon>
        <taxon>Bacillati</taxon>
        <taxon>Bacillota</taxon>
        <taxon>Bacilli</taxon>
        <taxon>Bacillales</taxon>
        <taxon>Bacillaceae</taxon>
        <taxon>Caldibacillus</taxon>
    </lineage>
</organism>
<reference evidence="1 2" key="1">
    <citation type="submission" date="2014-07" db="EMBL/GenBank/DDBJ databases">
        <authorList>
            <person name="Wibberg Daniel"/>
        </authorList>
    </citation>
    <scope>NUCLEOTIDE SEQUENCE [LARGE SCALE GENOMIC DNA]</scope>
</reference>
<protein>
    <submittedName>
        <fullName evidence="1">Ornithine cyclodeaminase</fullName>
    </submittedName>
</protein>
<accession>A0A090IXM3</accession>
<dbReference type="InterPro" id="IPR036291">
    <property type="entry name" value="NAD(P)-bd_dom_sf"/>
</dbReference>
<evidence type="ECO:0000313" key="2">
    <source>
        <dbReference type="Proteomes" id="UP000040576"/>
    </source>
</evidence>
<dbReference type="Pfam" id="PF02423">
    <property type="entry name" value="OCD_Mu_crystall"/>
    <property type="match status" value="1"/>
</dbReference>
<dbReference type="InterPro" id="IPR003462">
    <property type="entry name" value="ODC_Mu_crystall"/>
</dbReference>
<dbReference type="PANTHER" id="PTHR13812">
    <property type="entry name" value="KETIMINE REDUCTASE MU-CRYSTALLIN"/>
    <property type="match status" value="1"/>
</dbReference>
<keyword evidence="2" id="KW-1185">Reference proteome</keyword>
<dbReference type="SUPFAM" id="SSF51735">
    <property type="entry name" value="NAD(P)-binding Rossmann-fold domains"/>
    <property type="match status" value="1"/>
</dbReference>